<dbReference type="InterPro" id="IPR000383">
    <property type="entry name" value="Xaa-Pro-like_dom"/>
</dbReference>
<dbReference type="Pfam" id="PF02129">
    <property type="entry name" value="Peptidase_S15"/>
    <property type="match status" value="1"/>
</dbReference>
<feature type="domain" description="Xaa-Pro dipeptidyl-peptidase C-terminal" evidence="2">
    <location>
        <begin position="349"/>
        <end position="596"/>
    </location>
</feature>
<proteinExistence type="predicted"/>
<dbReference type="SUPFAM" id="SSF49785">
    <property type="entry name" value="Galactose-binding domain-like"/>
    <property type="match status" value="1"/>
</dbReference>
<keyword evidence="1" id="KW-0378">Hydrolase</keyword>
<protein>
    <recommendedName>
        <fullName evidence="2">Xaa-Pro dipeptidyl-peptidase C-terminal domain-containing protein</fullName>
    </recommendedName>
</protein>
<name>A0A373A410_9ACTN</name>
<dbReference type="InterPro" id="IPR013736">
    <property type="entry name" value="Xaa-Pro_dipept_C"/>
</dbReference>
<evidence type="ECO:0000256" key="1">
    <source>
        <dbReference type="ARBA" id="ARBA00022801"/>
    </source>
</evidence>
<sequence length="600" mass="64370">MTEPNSSPSITEATLADVADNGLWGPGAATVNPAVIDLGNGLLGALQGNEEVQLPPELAELVAAVRRIATIGVPRITAADGTSLSAFTIKLNGDQRRPVVILPAGWSPVGWLPFVYAYLKLAQRGYHVLAYTPRGLGFPGWISTSEGYVDVAGPKDWSDGSTVIDYAQEYFDPSGVGFLGESYGSGISQLVAAHDPGNRVGAVVALSTWGNLATSLYANDTRHVKAVELLIGFTGGEKEDKFDEDTRDILGKFDRNEDLDDVVAWGAERSPETYLDTTNERGIPTFVSNTWHETLFPAASVVDVFDRLTVPKQLNLWIGDHGAPEGAGLSGLLTHLPFPGLADPLREAYEFLDHHLLCAANEAPNRKQVTNQVMFTYKTKPVPGGGTRIVEAALREGHDSWESVTAQPEVWYLTGVNGDGDGALADKQNDGWSRSFTAGLETKATAVDEVLKTGQKEWTGSPRTYVLAEFERENLLVWSTDPLTGSGEAARRIRGAASVRLTVNSTEAAATLVAYLFDVAPDGTARIITHEPYTALGLTPGEDVTVSWRLQPAAYDVPQGHRVALVVNSRDQLYSYAAEQGTVTIGSPSGNESRLELPLG</sequence>
<organism evidence="3 4">
    <name type="scientific">Kitasatospora xanthocidica</name>
    <dbReference type="NCBI Taxonomy" id="83382"/>
    <lineage>
        <taxon>Bacteria</taxon>
        <taxon>Bacillati</taxon>
        <taxon>Actinomycetota</taxon>
        <taxon>Actinomycetes</taxon>
        <taxon>Kitasatosporales</taxon>
        <taxon>Streptomycetaceae</taxon>
        <taxon>Kitasatospora</taxon>
    </lineage>
</organism>
<evidence type="ECO:0000313" key="3">
    <source>
        <dbReference type="EMBL" id="RGD62297.1"/>
    </source>
</evidence>
<dbReference type="Gene3D" id="2.60.120.260">
    <property type="entry name" value="Galactose-binding domain-like"/>
    <property type="match status" value="1"/>
</dbReference>
<dbReference type="SUPFAM" id="SSF53474">
    <property type="entry name" value="alpha/beta-Hydrolases"/>
    <property type="match status" value="1"/>
</dbReference>
<reference evidence="3 4" key="1">
    <citation type="submission" date="2018-08" db="EMBL/GenBank/DDBJ databases">
        <title>Diversity &amp; Physiological Properties of Lignin-Decomposing Actinobacteria from Soil.</title>
        <authorList>
            <person name="Roh S.G."/>
            <person name="Kim S.B."/>
        </authorList>
    </citation>
    <scope>NUCLEOTIDE SEQUENCE [LARGE SCALE GENOMIC DNA]</scope>
    <source>
        <strain evidence="3 4">MMS17-GH009</strain>
    </source>
</reference>
<evidence type="ECO:0000313" key="4">
    <source>
        <dbReference type="Proteomes" id="UP000263377"/>
    </source>
</evidence>
<dbReference type="SMART" id="SM00939">
    <property type="entry name" value="PepX_C"/>
    <property type="match status" value="1"/>
</dbReference>
<accession>A0A373A410</accession>
<dbReference type="Gene3D" id="3.40.50.1820">
    <property type="entry name" value="alpha/beta hydrolase"/>
    <property type="match status" value="1"/>
</dbReference>
<dbReference type="Proteomes" id="UP000263377">
    <property type="component" value="Unassembled WGS sequence"/>
</dbReference>
<dbReference type="GO" id="GO:0008239">
    <property type="term" value="F:dipeptidyl-peptidase activity"/>
    <property type="evidence" value="ECO:0007669"/>
    <property type="project" value="InterPro"/>
</dbReference>
<comment type="caution">
    <text evidence="3">The sequence shown here is derived from an EMBL/GenBank/DDBJ whole genome shotgun (WGS) entry which is preliminary data.</text>
</comment>
<dbReference type="InterPro" id="IPR029058">
    <property type="entry name" value="AB_hydrolase_fold"/>
</dbReference>
<dbReference type="InterPro" id="IPR008979">
    <property type="entry name" value="Galactose-bd-like_sf"/>
</dbReference>
<gene>
    <name evidence="3" type="ORF">DR950_35175</name>
</gene>
<keyword evidence="4" id="KW-1185">Reference proteome</keyword>
<dbReference type="Pfam" id="PF08530">
    <property type="entry name" value="PepX_C"/>
    <property type="match status" value="1"/>
</dbReference>
<dbReference type="RefSeq" id="WP_117490675.1">
    <property type="nucleotide sequence ID" value="NZ_QVIG01000001.1"/>
</dbReference>
<dbReference type="AlphaFoldDB" id="A0A373A410"/>
<dbReference type="EMBL" id="QVIG01000001">
    <property type="protein sequence ID" value="RGD62297.1"/>
    <property type="molecule type" value="Genomic_DNA"/>
</dbReference>
<evidence type="ECO:0000259" key="2">
    <source>
        <dbReference type="SMART" id="SM00939"/>
    </source>
</evidence>